<gene>
    <name evidence="1" type="ORF">DXZ20_05835</name>
</gene>
<reference evidence="1 2" key="1">
    <citation type="journal article" date="2020" name="Microb. Ecol.">
        <title>Ecogenomics of the Marine Benthic Filamentous Cyanobacterium Adonisia.</title>
        <authorList>
            <person name="Walter J.M."/>
            <person name="Coutinho F.H."/>
            <person name="Leomil L."/>
            <person name="Hargreaves P.I."/>
            <person name="Campeao M.E."/>
            <person name="Vieira V.V."/>
            <person name="Silva B.S."/>
            <person name="Fistarol G.O."/>
            <person name="Salomon P.S."/>
            <person name="Sawabe T."/>
            <person name="Mino S."/>
            <person name="Hosokawa M."/>
            <person name="Miyashita H."/>
            <person name="Maruyama F."/>
            <person name="van Verk M.C."/>
            <person name="Dutilh B.E."/>
            <person name="Thompson C.C."/>
            <person name="Thompson F.L."/>
        </authorList>
    </citation>
    <scope>NUCLEOTIDE SEQUENCE [LARGE SCALE GENOMIC DNA]</scope>
    <source>
        <strain evidence="1 2">CCMR0081</strain>
    </source>
</reference>
<dbReference type="AlphaFoldDB" id="A0A6M0RG41"/>
<comment type="caution">
    <text evidence="1">The sequence shown here is derived from an EMBL/GenBank/DDBJ whole genome shotgun (WGS) entry which is preliminary data.</text>
</comment>
<sequence length="346" mass="39915">MADYLTLKNVLKSKISARESELSLIDNLCRSYFLFHSEPTEKVCLFFHGFTAGPYQFIPMAETLHKAGCNVLVPLLPMHGLAGQWGPGNPPPLAEDPRIYLKFGLQWLKIAQRMGSKVIIGGLSGGATLATWLAMEKATDIYRALLFAPYFSASSKVIDLFVRHIDTYFEWEKLMGPSYPGFEISALRAVLRIAKYNFKRVKKSPIAPIFMISSESDRAVNNYDHHRFFEAALEHQPYCWYNSFDRVLDIPHTMMTEAEGNRFTNLLNVITKAYIESNLTWEEVEEIAYRMTKRRTFNSVVADLGWQDKVSRDMPAMMTLVDKWDIAVKRELKGRKGWRRHRRRND</sequence>
<dbReference type="Proteomes" id="UP000481033">
    <property type="component" value="Unassembled WGS sequence"/>
</dbReference>
<dbReference type="Gene3D" id="3.40.50.1820">
    <property type="entry name" value="alpha/beta hydrolase"/>
    <property type="match status" value="1"/>
</dbReference>
<accession>A0A6M0RG41</accession>
<dbReference type="RefSeq" id="WP_163696967.1">
    <property type="nucleotide sequence ID" value="NZ_QXHD01000004.1"/>
</dbReference>
<evidence type="ECO:0000313" key="1">
    <source>
        <dbReference type="EMBL" id="NEZ55204.1"/>
    </source>
</evidence>
<dbReference type="EMBL" id="QXHD01000004">
    <property type="protein sequence ID" value="NEZ55204.1"/>
    <property type="molecule type" value="Genomic_DNA"/>
</dbReference>
<dbReference type="InterPro" id="IPR029058">
    <property type="entry name" value="AB_hydrolase_fold"/>
</dbReference>
<name>A0A6M0RG41_9CYAN</name>
<protein>
    <submittedName>
        <fullName evidence="1">Alpha/beta hydrolase</fullName>
    </submittedName>
</protein>
<dbReference type="GO" id="GO:0016787">
    <property type="term" value="F:hydrolase activity"/>
    <property type="evidence" value="ECO:0007669"/>
    <property type="project" value="UniProtKB-KW"/>
</dbReference>
<dbReference type="SUPFAM" id="SSF53474">
    <property type="entry name" value="alpha/beta-Hydrolases"/>
    <property type="match status" value="1"/>
</dbReference>
<proteinExistence type="predicted"/>
<keyword evidence="1" id="KW-0378">Hydrolase</keyword>
<organism evidence="1 2">
    <name type="scientific">Adonisia turfae CCMR0081</name>
    <dbReference type="NCBI Taxonomy" id="2292702"/>
    <lineage>
        <taxon>Bacteria</taxon>
        <taxon>Bacillati</taxon>
        <taxon>Cyanobacteriota</taxon>
        <taxon>Adonisia</taxon>
        <taxon>Adonisia turfae</taxon>
    </lineage>
</organism>
<keyword evidence="2" id="KW-1185">Reference proteome</keyword>
<evidence type="ECO:0000313" key="2">
    <source>
        <dbReference type="Proteomes" id="UP000481033"/>
    </source>
</evidence>